<dbReference type="AlphaFoldDB" id="A0A078A3G6"/>
<evidence type="ECO:0000313" key="2">
    <source>
        <dbReference type="EMBL" id="CDW76337.1"/>
    </source>
</evidence>
<proteinExistence type="predicted"/>
<sequence>MKPNNLAAQIQANNHNKIAQQSDGQQAKLIKQVDVKQYEQMGLYKKLKSRTAQNSQNFANNLKGISQTSNETGNFQSQSYLNMSLQKESMKLNQTLQKLKENISTHHINQKSQTQTMQEIMNNPNQSYFSGPIKGSREALPTLNIAQMESMNNKLSNASKQNPNQPQQSKIPIVQKQIVYTRTDSVKSSATTYPHTTQGGSTKVVRLIRGENDDQMSAFGDTNRSIGFQSAFKALNNPSQGTGLVRKIQTPQTFKCKQKPAKRSSQLKGQSQGNSIILMNQSDYNPFVGGMQHHNQSVQNNVFNPFTAKASPQPASRLIYTENKNDHQNAMTYEDNIHIQVQDKYEDDDFNTKKSIEDDAAENKMNFSFAEGENNNSSNNSFGKSSSQVQTVQQQPLINNEYYHTSSLIKDNQSKKATNYMQKRGKKEDEIIKKYGIKKIIPTQQQSKLRQETNTSRQTDRSNNTVFSQGSNYSRKEKAPAKQRSGAESNTSKASQARSNGSMASTGFNQKNPVMSSARAQMETFKNPFTQTQKIPQVQSKQSDSQLGQQQQQQLTEPFNPFKQQMQQVKKPIYGSVSPEKQRQMNNLNNFGNTSNTIPTERSDASEKTNKFKQFQNKLKAYGAVYQ</sequence>
<feature type="compositionally biased region" description="Low complexity" evidence="1">
    <location>
        <begin position="586"/>
        <end position="596"/>
    </location>
</feature>
<reference evidence="2 3" key="1">
    <citation type="submission" date="2014-06" db="EMBL/GenBank/DDBJ databases">
        <authorList>
            <person name="Swart Estienne"/>
        </authorList>
    </citation>
    <scope>NUCLEOTIDE SEQUENCE [LARGE SCALE GENOMIC DNA]</scope>
    <source>
        <strain evidence="2 3">130c</strain>
    </source>
</reference>
<name>A0A078A3G6_STYLE</name>
<feature type="region of interest" description="Disordered" evidence="1">
    <location>
        <begin position="533"/>
        <end position="554"/>
    </location>
</feature>
<evidence type="ECO:0000313" key="3">
    <source>
        <dbReference type="Proteomes" id="UP000039865"/>
    </source>
</evidence>
<protein>
    <submittedName>
        <fullName evidence="2">Uncharacterized protein</fullName>
    </submittedName>
</protein>
<dbReference type="InParanoid" id="A0A078A3G6"/>
<feature type="region of interest" description="Disordered" evidence="1">
    <location>
        <begin position="442"/>
        <end position="511"/>
    </location>
</feature>
<evidence type="ECO:0000256" key="1">
    <source>
        <dbReference type="SAM" id="MobiDB-lite"/>
    </source>
</evidence>
<keyword evidence="3" id="KW-1185">Reference proteome</keyword>
<feature type="region of interest" description="Disordered" evidence="1">
    <location>
        <begin position="586"/>
        <end position="609"/>
    </location>
</feature>
<dbReference type="Proteomes" id="UP000039865">
    <property type="component" value="Unassembled WGS sequence"/>
</dbReference>
<dbReference type="EMBL" id="CCKQ01005181">
    <property type="protein sequence ID" value="CDW76337.1"/>
    <property type="molecule type" value="Genomic_DNA"/>
</dbReference>
<gene>
    <name evidence="2" type="primary">Contig14755.g15714</name>
    <name evidence="2" type="ORF">STYLEM_5337</name>
</gene>
<organism evidence="2 3">
    <name type="scientific">Stylonychia lemnae</name>
    <name type="common">Ciliate</name>
    <dbReference type="NCBI Taxonomy" id="5949"/>
    <lineage>
        <taxon>Eukaryota</taxon>
        <taxon>Sar</taxon>
        <taxon>Alveolata</taxon>
        <taxon>Ciliophora</taxon>
        <taxon>Intramacronucleata</taxon>
        <taxon>Spirotrichea</taxon>
        <taxon>Stichotrichia</taxon>
        <taxon>Sporadotrichida</taxon>
        <taxon>Oxytrichidae</taxon>
        <taxon>Stylonychinae</taxon>
        <taxon>Stylonychia</taxon>
    </lineage>
</organism>
<feature type="compositionally biased region" description="Polar residues" evidence="1">
    <location>
        <begin position="486"/>
        <end position="511"/>
    </location>
</feature>
<accession>A0A078A3G6</accession>
<feature type="compositionally biased region" description="Polar residues" evidence="1">
    <location>
        <begin position="442"/>
        <end position="473"/>
    </location>
</feature>
<feature type="region of interest" description="Disordered" evidence="1">
    <location>
        <begin position="370"/>
        <end position="392"/>
    </location>
</feature>
<feature type="compositionally biased region" description="Low complexity" evidence="1">
    <location>
        <begin position="539"/>
        <end position="554"/>
    </location>
</feature>